<dbReference type="GO" id="GO:0005739">
    <property type="term" value="C:mitochondrion"/>
    <property type="evidence" value="ECO:0007669"/>
    <property type="project" value="TreeGrafter"/>
</dbReference>
<dbReference type="EMBL" id="CAVMBE010000031">
    <property type="protein sequence ID" value="CAK4027954.1"/>
    <property type="molecule type" value="Genomic_DNA"/>
</dbReference>
<sequence length="377" mass="42202">MASPHRLITPNLKLSQLKYWAFLTGMPITNTKTELLRALREQVNGGISRERSDVLSVDMGIRNLAFCKIRTEENENGLDGRIRVEVWRKMDLIGMIEENMKKKKKNGKAVDDIEEEGEEEHDEIPANENVQRGKLAADAFTPANLSKVATAVTSKLLEYEPSEILIERQRFRSGGAAAIQEWTVRVNMLESMLWACLETRREDAHAQSERENNASSEERVQKAVEFPSTHAVSPARVSSFWTMGTDLPLRPPAGFLQGATQPAFPPAARTRQKAIDIKKAKIDVVKSWVAGDADVQLDFSSREAAESAEFFQTETASKSKSSDRAAIGKLDDLADSLLQAVAWVRWRENAREILRMWREVSRCGDVEGGEFTGGKRG</sequence>
<dbReference type="InterPro" id="IPR039197">
    <property type="entry name" value="Mrs1/Cce1"/>
</dbReference>
<evidence type="ECO:0000259" key="1">
    <source>
        <dbReference type="Pfam" id="PF09159"/>
    </source>
</evidence>
<evidence type="ECO:0000313" key="3">
    <source>
        <dbReference type="Proteomes" id="UP001296104"/>
    </source>
</evidence>
<dbReference type="Gene3D" id="3.30.420.10">
    <property type="entry name" value="Ribonuclease H-like superfamily/Ribonuclease H"/>
    <property type="match status" value="1"/>
</dbReference>
<keyword evidence="2" id="KW-0255">Endonuclease</keyword>
<feature type="domain" description="Mitochondrial resolvase Ydc2 catalytic" evidence="1">
    <location>
        <begin position="54"/>
        <end position="352"/>
    </location>
</feature>
<dbReference type="GO" id="GO:0070336">
    <property type="term" value="F:flap-structured DNA binding"/>
    <property type="evidence" value="ECO:0007669"/>
    <property type="project" value="TreeGrafter"/>
</dbReference>
<dbReference type="GO" id="GO:0000402">
    <property type="term" value="F:crossed form four-way junction DNA binding"/>
    <property type="evidence" value="ECO:0007669"/>
    <property type="project" value="TreeGrafter"/>
</dbReference>
<organism evidence="2 3">
    <name type="scientific">Lecanosticta acicola</name>
    <dbReference type="NCBI Taxonomy" id="111012"/>
    <lineage>
        <taxon>Eukaryota</taxon>
        <taxon>Fungi</taxon>
        <taxon>Dikarya</taxon>
        <taxon>Ascomycota</taxon>
        <taxon>Pezizomycotina</taxon>
        <taxon>Dothideomycetes</taxon>
        <taxon>Dothideomycetidae</taxon>
        <taxon>Mycosphaerellales</taxon>
        <taxon>Mycosphaerellaceae</taxon>
        <taxon>Lecanosticta</taxon>
    </lineage>
</organism>
<proteinExistence type="predicted"/>
<keyword evidence="2" id="KW-0540">Nuclease</keyword>
<dbReference type="AlphaFoldDB" id="A0AAI8Z012"/>
<reference evidence="2" key="1">
    <citation type="submission" date="2023-11" db="EMBL/GenBank/DDBJ databases">
        <authorList>
            <person name="Alioto T."/>
            <person name="Alioto T."/>
            <person name="Gomez Garrido J."/>
        </authorList>
    </citation>
    <scope>NUCLEOTIDE SEQUENCE</scope>
</reference>
<dbReference type="GO" id="GO:0000403">
    <property type="term" value="F:Y-form DNA binding"/>
    <property type="evidence" value="ECO:0007669"/>
    <property type="project" value="TreeGrafter"/>
</dbReference>
<gene>
    <name evidence="2" type="ORF">LECACI_7A005110</name>
</gene>
<dbReference type="InterPro" id="IPR012337">
    <property type="entry name" value="RNaseH-like_sf"/>
</dbReference>
<dbReference type="CDD" id="cd16963">
    <property type="entry name" value="CCE1"/>
    <property type="match status" value="1"/>
</dbReference>
<keyword evidence="3" id="KW-1185">Reference proteome</keyword>
<dbReference type="Pfam" id="PF09159">
    <property type="entry name" value="Ydc2-catalyt"/>
    <property type="match status" value="1"/>
</dbReference>
<dbReference type="PANTHER" id="PTHR28072:SF1">
    <property type="entry name" value="CRUCIFORM CUTTING ENDONUCLEASE 1, MITOCHONDRIAL-RELATED"/>
    <property type="match status" value="1"/>
</dbReference>
<evidence type="ECO:0000313" key="2">
    <source>
        <dbReference type="EMBL" id="CAK4027954.1"/>
    </source>
</evidence>
<keyword evidence="2" id="KW-0378">Hydrolase</keyword>
<dbReference type="InterPro" id="IPR036397">
    <property type="entry name" value="RNaseH_sf"/>
</dbReference>
<dbReference type="PANTHER" id="PTHR28072">
    <property type="entry name" value="CRUCIFORM CUTTING ENDONUCLEASE 1, MITOCHONDRIAL-RELATED"/>
    <property type="match status" value="1"/>
</dbReference>
<dbReference type="Proteomes" id="UP001296104">
    <property type="component" value="Unassembled WGS sequence"/>
</dbReference>
<name>A0AAI8Z012_9PEZI</name>
<protein>
    <submittedName>
        <fullName evidence="2">Cruciform cutting endonuclease 1 like</fullName>
    </submittedName>
</protein>
<dbReference type="SUPFAM" id="SSF53098">
    <property type="entry name" value="Ribonuclease H-like"/>
    <property type="match status" value="1"/>
</dbReference>
<dbReference type="GO" id="GO:0004520">
    <property type="term" value="F:DNA endonuclease activity"/>
    <property type="evidence" value="ECO:0007669"/>
    <property type="project" value="TreeGrafter"/>
</dbReference>
<comment type="caution">
    <text evidence="2">The sequence shown here is derived from an EMBL/GenBank/DDBJ whole genome shotgun (WGS) entry which is preliminary data.</text>
</comment>
<accession>A0AAI8Z012</accession>
<dbReference type="InterPro" id="IPR015242">
    <property type="entry name" value="Ydc2_cat"/>
</dbReference>